<gene>
    <name evidence="1" type="ORF">ILUMI_00625</name>
</gene>
<evidence type="ECO:0000313" key="1">
    <source>
        <dbReference type="EMBL" id="KAF2905540.1"/>
    </source>
</evidence>
<dbReference type="EMBL" id="VTPC01000505">
    <property type="protein sequence ID" value="KAF2905540.1"/>
    <property type="molecule type" value="Genomic_DNA"/>
</dbReference>
<protein>
    <submittedName>
        <fullName evidence="1">Uncharacterized protein</fullName>
    </submittedName>
</protein>
<evidence type="ECO:0000313" key="2">
    <source>
        <dbReference type="Proteomes" id="UP000801492"/>
    </source>
</evidence>
<reference evidence="1" key="1">
    <citation type="submission" date="2019-08" db="EMBL/GenBank/DDBJ databases">
        <title>The genome of the North American firefly Photinus pyralis.</title>
        <authorList>
            <consortium name="Photinus pyralis genome working group"/>
            <person name="Fallon T.R."/>
            <person name="Sander Lower S.E."/>
            <person name="Weng J.-K."/>
        </authorList>
    </citation>
    <scope>NUCLEOTIDE SEQUENCE</scope>
    <source>
        <strain evidence="1">TRF0915ILg1</strain>
        <tissue evidence="1">Whole body</tissue>
    </source>
</reference>
<sequence>MNQNLLKENWMQRYQQQNIMMMDRQCKDSNKAHNLFWRSYEEIAGEGSTIAAESRFEESPSIAIVRAYLSTPPSSAHSEQLFSEVGNVYVAVWN</sequence>
<proteinExistence type="predicted"/>
<accession>A0A8K0DFW3</accession>
<comment type="caution">
    <text evidence="1">The sequence shown here is derived from an EMBL/GenBank/DDBJ whole genome shotgun (WGS) entry which is preliminary data.</text>
</comment>
<dbReference type="Proteomes" id="UP000801492">
    <property type="component" value="Unassembled WGS sequence"/>
</dbReference>
<keyword evidence="2" id="KW-1185">Reference proteome</keyword>
<organism evidence="1 2">
    <name type="scientific">Ignelater luminosus</name>
    <name type="common">Cucubano</name>
    <name type="synonym">Pyrophorus luminosus</name>
    <dbReference type="NCBI Taxonomy" id="2038154"/>
    <lineage>
        <taxon>Eukaryota</taxon>
        <taxon>Metazoa</taxon>
        <taxon>Ecdysozoa</taxon>
        <taxon>Arthropoda</taxon>
        <taxon>Hexapoda</taxon>
        <taxon>Insecta</taxon>
        <taxon>Pterygota</taxon>
        <taxon>Neoptera</taxon>
        <taxon>Endopterygota</taxon>
        <taxon>Coleoptera</taxon>
        <taxon>Polyphaga</taxon>
        <taxon>Elateriformia</taxon>
        <taxon>Elateroidea</taxon>
        <taxon>Elateridae</taxon>
        <taxon>Agrypninae</taxon>
        <taxon>Pyrophorini</taxon>
        <taxon>Ignelater</taxon>
    </lineage>
</organism>
<name>A0A8K0DFW3_IGNLU</name>
<dbReference type="AlphaFoldDB" id="A0A8K0DFW3"/>